<gene>
    <name evidence="1" type="ORF">BZM27_52525</name>
</gene>
<accession>A0A4R0X8A3</accession>
<reference evidence="1 2" key="1">
    <citation type="submission" date="2017-02" db="EMBL/GenBank/DDBJ databases">
        <title>Paraburkholderia sophoroidis sp. nov. and Paraburkholderia steynii sp. nov. rhizobial symbionts of the fynbos legume Hypocalyptus sophoroides.</title>
        <authorList>
            <person name="Steenkamp E.T."/>
            <person name="Beukes C.W."/>
            <person name="Van Zyl E."/>
            <person name="Avontuur J."/>
            <person name="Chan W.Y."/>
            <person name="Hassen A."/>
            <person name="Palmer M."/>
            <person name="Mthombeni L."/>
            <person name="Phalane F."/>
            <person name="Sereme K."/>
            <person name="Venter S.N."/>
        </authorList>
    </citation>
    <scope>NUCLEOTIDE SEQUENCE [LARGE SCALE GENOMIC DNA]</scope>
    <source>
        <strain evidence="1 2">HC1.1ba</strain>
    </source>
</reference>
<proteinExistence type="predicted"/>
<comment type="caution">
    <text evidence="1">The sequence shown here is derived from an EMBL/GenBank/DDBJ whole genome shotgun (WGS) entry which is preliminary data.</text>
</comment>
<organism evidence="1 2">
    <name type="scientific">Paraburkholderia steynii</name>
    <dbReference type="NCBI Taxonomy" id="1245441"/>
    <lineage>
        <taxon>Bacteria</taxon>
        <taxon>Pseudomonadati</taxon>
        <taxon>Pseudomonadota</taxon>
        <taxon>Betaproteobacteria</taxon>
        <taxon>Burkholderiales</taxon>
        <taxon>Burkholderiaceae</taxon>
        <taxon>Paraburkholderia</taxon>
    </lineage>
</organism>
<dbReference type="AlphaFoldDB" id="A0A4R0X8A3"/>
<name>A0A4R0X8A3_9BURK</name>
<evidence type="ECO:0000313" key="2">
    <source>
        <dbReference type="Proteomes" id="UP000294200"/>
    </source>
</evidence>
<evidence type="ECO:0000313" key="1">
    <source>
        <dbReference type="EMBL" id="TCG02889.1"/>
    </source>
</evidence>
<dbReference type="Proteomes" id="UP000294200">
    <property type="component" value="Unassembled WGS sequence"/>
</dbReference>
<protein>
    <submittedName>
        <fullName evidence="1">Uncharacterized protein</fullName>
    </submittedName>
</protein>
<keyword evidence="2" id="KW-1185">Reference proteome</keyword>
<sequence>MFCADSGLSAVRELDRQGKSYTTVPGCTSRMWGTELSVLRKHLAAKLSARHHQSRITVLAKTAAEARFDGLCPSFGYATSPDML</sequence>
<dbReference type="EMBL" id="MWML01000653">
    <property type="protein sequence ID" value="TCG02889.1"/>
    <property type="molecule type" value="Genomic_DNA"/>
</dbReference>